<reference evidence="1 2" key="1">
    <citation type="submission" date="2019-10" db="EMBL/GenBank/DDBJ databases">
        <title>Taxonomy of Antarctic Massilia spp.: description of Massilia rubra sp. nov., Massilia aquatica sp. nov., Massilia mucilaginosa sp. nov., Massilia frigida sp. nov. isolated from streams, lakes and regoliths.</title>
        <authorList>
            <person name="Holochova P."/>
            <person name="Sedlacek I."/>
            <person name="Kralova S."/>
            <person name="Maslanova I."/>
            <person name="Busse H.-J."/>
            <person name="Stankova E."/>
            <person name="Vrbovska V."/>
            <person name="Kovarovic V."/>
            <person name="Bartak M."/>
            <person name="Svec P."/>
            <person name="Pantucek R."/>
        </authorList>
    </citation>
    <scope>NUCLEOTIDE SEQUENCE [LARGE SCALE GENOMIC DNA]</scope>
    <source>
        <strain evidence="1 2">CCM 8695</strain>
    </source>
</reference>
<keyword evidence="2" id="KW-1185">Reference proteome</keyword>
<sequence>MNRDHLESIVTVLAMFAAGLSKPVNYHAIEMTEDGFHFYQYEGRCDSTRWDEIRDVRFMRSYDDLSNNIETEWLIDTADGRHIAVLVEFMHRRRFGRALARHVPGFLAAPARAGVASWKTGVWQCYAPAGGQQ</sequence>
<dbReference type="Proteomes" id="UP000621455">
    <property type="component" value="Unassembled WGS sequence"/>
</dbReference>
<organism evidence="1 2">
    <name type="scientific">Massilia frigida</name>
    <dbReference type="NCBI Taxonomy" id="2609281"/>
    <lineage>
        <taxon>Bacteria</taxon>
        <taxon>Pseudomonadati</taxon>
        <taxon>Pseudomonadota</taxon>
        <taxon>Betaproteobacteria</taxon>
        <taxon>Burkholderiales</taxon>
        <taxon>Oxalobacteraceae</taxon>
        <taxon>Telluria group</taxon>
        <taxon>Massilia</taxon>
    </lineage>
</organism>
<dbReference type="RefSeq" id="WP_167090895.1">
    <property type="nucleotide sequence ID" value="NZ_WHJG01000035.1"/>
</dbReference>
<comment type="caution">
    <text evidence="1">The sequence shown here is derived from an EMBL/GenBank/DDBJ whole genome shotgun (WGS) entry which is preliminary data.</text>
</comment>
<evidence type="ECO:0000313" key="2">
    <source>
        <dbReference type="Proteomes" id="UP000621455"/>
    </source>
</evidence>
<evidence type="ECO:0000313" key="1">
    <source>
        <dbReference type="EMBL" id="NHZ82614.1"/>
    </source>
</evidence>
<name>A0ABX0NBV4_9BURK</name>
<dbReference type="EMBL" id="WHJG01000035">
    <property type="protein sequence ID" value="NHZ82614.1"/>
    <property type="molecule type" value="Genomic_DNA"/>
</dbReference>
<gene>
    <name evidence="1" type="ORF">F2P44_25525</name>
</gene>
<accession>A0ABX0NBV4</accession>
<proteinExistence type="predicted"/>
<evidence type="ECO:0008006" key="3">
    <source>
        <dbReference type="Google" id="ProtNLM"/>
    </source>
</evidence>
<protein>
    <recommendedName>
        <fullName evidence="3">DUF2470 domain-containing protein</fullName>
    </recommendedName>
</protein>